<evidence type="ECO:0000259" key="10">
    <source>
        <dbReference type="Pfam" id="PF08245"/>
    </source>
</evidence>
<dbReference type="GO" id="GO:0008764">
    <property type="term" value="F:UDP-N-acetylmuramoylalanine-D-glutamate ligase activity"/>
    <property type="evidence" value="ECO:0007669"/>
    <property type="project" value="UniProtKB-UniRule"/>
</dbReference>
<dbReference type="InterPro" id="IPR004101">
    <property type="entry name" value="Mur_ligase_C"/>
</dbReference>
<evidence type="ECO:0000256" key="1">
    <source>
        <dbReference type="ARBA" id="ARBA00004496"/>
    </source>
</evidence>
<feature type="binding site" evidence="7">
    <location>
        <begin position="115"/>
        <end position="121"/>
    </location>
    <ligand>
        <name>ATP</name>
        <dbReference type="ChEBI" id="CHEBI:30616"/>
    </ligand>
</feature>
<dbReference type="PANTHER" id="PTHR43692">
    <property type="entry name" value="UDP-N-ACETYLMURAMOYLALANINE--D-GLUTAMATE LIGASE"/>
    <property type="match status" value="1"/>
</dbReference>
<organism evidence="11 12">
    <name type="scientific">Candidatus Woesebacteria bacterium RIFCSPLOWO2_01_FULL_39_25</name>
    <dbReference type="NCBI Taxonomy" id="1802521"/>
    <lineage>
        <taxon>Bacteria</taxon>
        <taxon>Candidatus Woeseibacteriota</taxon>
    </lineage>
</organism>
<dbReference type="HAMAP" id="MF_00639">
    <property type="entry name" value="MurD"/>
    <property type="match status" value="1"/>
</dbReference>
<dbReference type="InterPro" id="IPR005762">
    <property type="entry name" value="MurD"/>
</dbReference>
<comment type="caution">
    <text evidence="11">The sequence shown here is derived from an EMBL/GenBank/DDBJ whole genome shotgun (WGS) entry which is preliminary data.</text>
</comment>
<dbReference type="Gene3D" id="3.40.1190.10">
    <property type="entry name" value="Mur-like, catalytic domain"/>
    <property type="match status" value="1"/>
</dbReference>
<dbReference type="Pfam" id="PF08245">
    <property type="entry name" value="Mur_ligase_M"/>
    <property type="match status" value="1"/>
</dbReference>
<dbReference type="Proteomes" id="UP000176725">
    <property type="component" value="Unassembled WGS sequence"/>
</dbReference>
<dbReference type="Pfam" id="PF02875">
    <property type="entry name" value="Mur_ligase_C"/>
    <property type="match status" value="1"/>
</dbReference>
<keyword evidence="6 7" id="KW-0067">ATP-binding</keyword>
<evidence type="ECO:0000256" key="7">
    <source>
        <dbReference type="HAMAP-Rule" id="MF_00639"/>
    </source>
</evidence>
<dbReference type="Gene3D" id="3.90.190.20">
    <property type="entry name" value="Mur ligase, C-terminal domain"/>
    <property type="match status" value="1"/>
</dbReference>
<evidence type="ECO:0000256" key="6">
    <source>
        <dbReference type="ARBA" id="ARBA00022840"/>
    </source>
</evidence>
<name>A0A1F8BLR1_9BACT</name>
<comment type="pathway">
    <text evidence="2 7 8">Cell wall biogenesis; peptidoglycan biosynthesis.</text>
</comment>
<keyword evidence="7 8" id="KW-0132">Cell division</keyword>
<dbReference type="InterPro" id="IPR036565">
    <property type="entry name" value="Mur-like_cat_sf"/>
</dbReference>
<dbReference type="SUPFAM" id="SSF53623">
    <property type="entry name" value="MurD-like peptide ligases, catalytic domain"/>
    <property type="match status" value="1"/>
</dbReference>
<comment type="function">
    <text evidence="7 8">Cell wall formation. Catalyzes the addition of glutamate to the nucleotide precursor UDP-N-acetylmuramoyl-L-alanine (UMA).</text>
</comment>
<feature type="domain" description="Mur ligase central" evidence="10">
    <location>
        <begin position="113"/>
        <end position="287"/>
    </location>
</feature>
<evidence type="ECO:0000256" key="8">
    <source>
        <dbReference type="RuleBase" id="RU003664"/>
    </source>
</evidence>
<gene>
    <name evidence="7" type="primary">murD</name>
    <name evidence="11" type="ORF">A2893_04890</name>
</gene>
<keyword evidence="3 7" id="KW-0963">Cytoplasm</keyword>
<dbReference type="SUPFAM" id="SSF51984">
    <property type="entry name" value="MurCD N-terminal domain"/>
    <property type="match status" value="1"/>
</dbReference>
<dbReference type="GO" id="GO:0005524">
    <property type="term" value="F:ATP binding"/>
    <property type="evidence" value="ECO:0007669"/>
    <property type="project" value="UniProtKB-UniRule"/>
</dbReference>
<reference evidence="11 12" key="1">
    <citation type="journal article" date="2016" name="Nat. Commun.">
        <title>Thousands of microbial genomes shed light on interconnected biogeochemical processes in an aquifer system.</title>
        <authorList>
            <person name="Anantharaman K."/>
            <person name="Brown C.T."/>
            <person name="Hug L.A."/>
            <person name="Sharon I."/>
            <person name="Castelle C.J."/>
            <person name="Probst A.J."/>
            <person name="Thomas B.C."/>
            <person name="Singh A."/>
            <person name="Wilkins M.J."/>
            <person name="Karaoz U."/>
            <person name="Brodie E.L."/>
            <person name="Williams K.H."/>
            <person name="Hubbard S.S."/>
            <person name="Banfield J.F."/>
        </authorList>
    </citation>
    <scope>NUCLEOTIDE SEQUENCE [LARGE SCALE GENOMIC DNA]</scope>
</reference>
<dbReference type="InterPro" id="IPR013221">
    <property type="entry name" value="Mur_ligase_cen"/>
</dbReference>
<dbReference type="GO" id="GO:0008360">
    <property type="term" value="P:regulation of cell shape"/>
    <property type="evidence" value="ECO:0007669"/>
    <property type="project" value="UniProtKB-KW"/>
</dbReference>
<feature type="domain" description="Mur ligase C-terminal" evidence="9">
    <location>
        <begin position="311"/>
        <end position="429"/>
    </location>
</feature>
<dbReference type="Gene3D" id="3.40.50.720">
    <property type="entry name" value="NAD(P)-binding Rossmann-like Domain"/>
    <property type="match status" value="1"/>
</dbReference>
<dbReference type="GO" id="GO:0009252">
    <property type="term" value="P:peptidoglycan biosynthetic process"/>
    <property type="evidence" value="ECO:0007669"/>
    <property type="project" value="UniProtKB-UniRule"/>
</dbReference>
<comment type="catalytic activity">
    <reaction evidence="7 8">
        <text>UDP-N-acetyl-alpha-D-muramoyl-L-alanine + D-glutamate + ATP = UDP-N-acetyl-alpha-D-muramoyl-L-alanyl-D-glutamate + ADP + phosphate + H(+)</text>
        <dbReference type="Rhea" id="RHEA:16429"/>
        <dbReference type="ChEBI" id="CHEBI:15378"/>
        <dbReference type="ChEBI" id="CHEBI:29986"/>
        <dbReference type="ChEBI" id="CHEBI:30616"/>
        <dbReference type="ChEBI" id="CHEBI:43474"/>
        <dbReference type="ChEBI" id="CHEBI:83898"/>
        <dbReference type="ChEBI" id="CHEBI:83900"/>
        <dbReference type="ChEBI" id="CHEBI:456216"/>
        <dbReference type="EC" id="6.3.2.9"/>
    </reaction>
</comment>
<evidence type="ECO:0000256" key="2">
    <source>
        <dbReference type="ARBA" id="ARBA00004752"/>
    </source>
</evidence>
<dbReference type="Pfam" id="PF21799">
    <property type="entry name" value="MurD-like_N"/>
    <property type="match status" value="1"/>
</dbReference>
<dbReference type="GO" id="GO:0051301">
    <property type="term" value="P:cell division"/>
    <property type="evidence" value="ECO:0007669"/>
    <property type="project" value="UniProtKB-KW"/>
</dbReference>
<dbReference type="AlphaFoldDB" id="A0A1F8BLR1"/>
<evidence type="ECO:0000313" key="12">
    <source>
        <dbReference type="Proteomes" id="UP000176725"/>
    </source>
</evidence>
<keyword evidence="7 8" id="KW-0961">Cell wall biogenesis/degradation</keyword>
<evidence type="ECO:0000256" key="3">
    <source>
        <dbReference type="ARBA" id="ARBA00022490"/>
    </source>
</evidence>
<evidence type="ECO:0000256" key="4">
    <source>
        <dbReference type="ARBA" id="ARBA00022598"/>
    </source>
</evidence>
<comment type="subcellular location">
    <subcellularLocation>
        <location evidence="1 7 8">Cytoplasm</location>
    </subcellularLocation>
</comment>
<protein>
    <recommendedName>
        <fullName evidence="7 8">UDP-N-acetylmuramoylalanine--D-glutamate ligase</fullName>
        <ecNumber evidence="7 8">6.3.2.9</ecNumber>
    </recommendedName>
    <alternativeName>
        <fullName evidence="7">D-glutamic acid-adding enzyme</fullName>
    </alternativeName>
    <alternativeName>
        <fullName evidence="7">UDP-N-acetylmuramoyl-L-alanyl-D-glutamate synthetase</fullName>
    </alternativeName>
</protein>
<dbReference type="GO" id="GO:0005737">
    <property type="term" value="C:cytoplasm"/>
    <property type="evidence" value="ECO:0007669"/>
    <property type="project" value="UniProtKB-SubCell"/>
</dbReference>
<dbReference type="UniPathway" id="UPA00219"/>
<dbReference type="EC" id="6.3.2.9" evidence="7 8"/>
<dbReference type="NCBIfam" id="TIGR01087">
    <property type="entry name" value="murD"/>
    <property type="match status" value="1"/>
</dbReference>
<dbReference type="STRING" id="1802521.A2893_04890"/>
<dbReference type="EMBL" id="MGHH01000007">
    <property type="protein sequence ID" value="OGM64962.1"/>
    <property type="molecule type" value="Genomic_DNA"/>
</dbReference>
<evidence type="ECO:0000259" key="9">
    <source>
        <dbReference type="Pfam" id="PF02875"/>
    </source>
</evidence>
<keyword evidence="7 8" id="KW-0131">Cell cycle</keyword>
<dbReference type="PANTHER" id="PTHR43692:SF1">
    <property type="entry name" value="UDP-N-ACETYLMURAMOYLALANINE--D-GLUTAMATE LIGASE"/>
    <property type="match status" value="1"/>
</dbReference>
<keyword evidence="7 8" id="KW-0573">Peptidoglycan synthesis</keyword>
<proteinExistence type="inferred from homology"/>
<evidence type="ECO:0000313" key="11">
    <source>
        <dbReference type="EMBL" id="OGM64962.1"/>
    </source>
</evidence>
<dbReference type="InterPro" id="IPR036615">
    <property type="entry name" value="Mur_ligase_C_dom_sf"/>
</dbReference>
<sequence length="455" mass="50914">MINFKNKRVAVLGWGINGLDAFQYLLKQGANIAIFDGKGEKELDFSGFDVKEARLVLGKKYLKDGLNSFDYIFRAPGVYRYLPEIVEAENKGVTVTSVVKLFFDLCPGKIIGVTGTKGKGTTSTLIYEIVKKDGKDVYLAGNIGTPMLNLLPKLKAESWVILELSSFQLIDMTKSPHIAIVLNITKDHMDWHKNREEYVEAKTQIVRHQSDKDFSILAYDYNDSRNFSKITKAEKYYFSNTQKVKGSYVKDGKIILHVRGQMLDVGNTKDLLLRGKHNWENVCGACCSSFLAGAGIDSIKETIFSFKGLEHRLELVNKVKGVTFYNDSFSTNPQTTIAAIHSFEEPLTIILGGSDKGLNYDEMGREISKSHNIKNVVLIGDISGMIEKAIEKANYKGKILKLGKSDIKKIVKRCLEITPKGGVALLSPATASFDMFKDYKDRGNQFKEAVRLLKK</sequence>
<dbReference type="GO" id="GO:0071555">
    <property type="term" value="P:cell wall organization"/>
    <property type="evidence" value="ECO:0007669"/>
    <property type="project" value="UniProtKB-KW"/>
</dbReference>
<accession>A0A1F8BLR1</accession>
<dbReference type="SUPFAM" id="SSF53244">
    <property type="entry name" value="MurD-like peptide ligases, peptide-binding domain"/>
    <property type="match status" value="1"/>
</dbReference>
<evidence type="ECO:0000256" key="5">
    <source>
        <dbReference type="ARBA" id="ARBA00022741"/>
    </source>
</evidence>
<keyword evidence="5 7" id="KW-0547">Nucleotide-binding</keyword>
<comment type="similarity">
    <text evidence="7">Belongs to the MurCDEF family.</text>
</comment>
<keyword evidence="7 8" id="KW-0133">Cell shape</keyword>
<keyword evidence="4 7" id="KW-0436">Ligase</keyword>